<keyword evidence="1" id="KW-0812">Transmembrane</keyword>
<gene>
    <name evidence="2" type="ORF">UT14_C0017G0006</name>
</gene>
<feature type="transmembrane region" description="Helical" evidence="1">
    <location>
        <begin position="12"/>
        <end position="32"/>
    </location>
</feature>
<sequence length="42" mass="4583">MNNKGQSIIEVVFSLGAAALVLMGAVVLRFLITGKLHSWRNQ</sequence>
<reference evidence="2 3" key="1">
    <citation type="journal article" date="2015" name="Nature">
        <title>rRNA introns, odd ribosomes, and small enigmatic genomes across a large radiation of phyla.</title>
        <authorList>
            <person name="Brown C.T."/>
            <person name="Hug L.A."/>
            <person name="Thomas B.C."/>
            <person name="Sharon I."/>
            <person name="Castelle C.J."/>
            <person name="Singh A."/>
            <person name="Wilkins M.J."/>
            <person name="Williams K.H."/>
            <person name="Banfield J.F."/>
        </authorList>
    </citation>
    <scope>NUCLEOTIDE SEQUENCE [LARGE SCALE GENOMIC DNA]</scope>
</reference>
<evidence type="ECO:0000313" key="3">
    <source>
        <dbReference type="Proteomes" id="UP000033841"/>
    </source>
</evidence>
<evidence type="ECO:0000313" key="2">
    <source>
        <dbReference type="EMBL" id="KKQ91285.1"/>
    </source>
</evidence>
<accession>A0A0G0LTI0</accession>
<dbReference type="EMBL" id="LBVR01000017">
    <property type="protein sequence ID" value="KKQ91285.1"/>
    <property type="molecule type" value="Genomic_DNA"/>
</dbReference>
<protein>
    <submittedName>
        <fullName evidence="2">Uncharacterized protein</fullName>
    </submittedName>
</protein>
<keyword evidence="1" id="KW-1133">Transmembrane helix</keyword>
<evidence type="ECO:0000256" key="1">
    <source>
        <dbReference type="SAM" id="Phobius"/>
    </source>
</evidence>
<organism evidence="2 3">
    <name type="scientific">Candidatus Shapirobacteria bacterium GW2011_GWE1_38_92</name>
    <dbReference type="NCBI Taxonomy" id="1618489"/>
    <lineage>
        <taxon>Bacteria</taxon>
        <taxon>Candidatus Shapironibacteriota</taxon>
    </lineage>
</organism>
<dbReference type="Proteomes" id="UP000033841">
    <property type="component" value="Unassembled WGS sequence"/>
</dbReference>
<dbReference type="AlphaFoldDB" id="A0A0G0LTI0"/>
<proteinExistence type="predicted"/>
<comment type="caution">
    <text evidence="2">The sequence shown here is derived from an EMBL/GenBank/DDBJ whole genome shotgun (WGS) entry which is preliminary data.</text>
</comment>
<name>A0A0G0LTI0_9BACT</name>
<keyword evidence="1" id="KW-0472">Membrane</keyword>